<protein>
    <recommendedName>
        <fullName evidence="3">ATP-grasp domain-containing protein</fullName>
    </recommendedName>
</protein>
<keyword evidence="2" id="KW-1185">Reference proteome</keyword>
<evidence type="ECO:0008006" key="3">
    <source>
        <dbReference type="Google" id="ProtNLM"/>
    </source>
</evidence>
<sequence length="348" mass="36476">MRVAVVGMPDSAERDKLVLLLHGIRRAGHTPLLVDADLFASGAVRLDGPAIRDAAPVRLPPLTGRHRTVAGLVERLSVDGITGAARSPGEAIGVDAVWPEALDIGRRLAFEGLYRQIAAAPVRSPAGSWESVLATMFKHRMRRLVGPGVRHAVVTARDDAEAARQAVSRGDVWVKAPDDTHGHGVHHLSPGEPAVPAVRKALRRTPDGELCLIEEDIRGLLADPGGRPHRADLAVTVLDGRILQATLRVQPDLAAPTNSRHGGDSLPVAVGSLPVAVREMAIGALAATHCRYGSADILGSVPGDSGFTVVDPVPPAVGEVNKMPGGRSPGFLDQVVMPLVEAVVSASR</sequence>
<gene>
    <name evidence="1" type="ORF">BJY16_007177</name>
</gene>
<reference evidence="1 2" key="1">
    <citation type="submission" date="2020-08" db="EMBL/GenBank/DDBJ databases">
        <title>Sequencing the genomes of 1000 actinobacteria strains.</title>
        <authorList>
            <person name="Klenk H.-P."/>
        </authorList>
    </citation>
    <scope>NUCLEOTIDE SEQUENCE [LARGE SCALE GENOMIC DNA]</scope>
    <source>
        <strain evidence="1 2">DSM 45809</strain>
    </source>
</reference>
<dbReference type="SUPFAM" id="SSF56059">
    <property type="entry name" value="Glutathione synthetase ATP-binding domain-like"/>
    <property type="match status" value="1"/>
</dbReference>
<proteinExistence type="predicted"/>
<dbReference type="EMBL" id="JACHNB010000001">
    <property type="protein sequence ID" value="MBB4743718.1"/>
    <property type="molecule type" value="Genomic_DNA"/>
</dbReference>
<comment type="caution">
    <text evidence="1">The sequence shown here is derived from an EMBL/GenBank/DDBJ whole genome shotgun (WGS) entry which is preliminary data.</text>
</comment>
<organism evidence="1 2">
    <name type="scientific">Actinoplanes octamycinicus</name>
    <dbReference type="NCBI Taxonomy" id="135948"/>
    <lineage>
        <taxon>Bacteria</taxon>
        <taxon>Bacillati</taxon>
        <taxon>Actinomycetota</taxon>
        <taxon>Actinomycetes</taxon>
        <taxon>Micromonosporales</taxon>
        <taxon>Micromonosporaceae</taxon>
        <taxon>Actinoplanes</taxon>
    </lineage>
</organism>
<dbReference type="RefSeq" id="WP_185043975.1">
    <property type="nucleotide sequence ID" value="NZ_BAABFG010000005.1"/>
</dbReference>
<name>A0A7W7MB43_9ACTN</name>
<evidence type="ECO:0000313" key="2">
    <source>
        <dbReference type="Proteomes" id="UP000546162"/>
    </source>
</evidence>
<accession>A0A7W7MB43</accession>
<dbReference type="Gene3D" id="3.30.470.20">
    <property type="entry name" value="ATP-grasp fold, B domain"/>
    <property type="match status" value="1"/>
</dbReference>
<dbReference type="AlphaFoldDB" id="A0A7W7MB43"/>
<evidence type="ECO:0000313" key="1">
    <source>
        <dbReference type="EMBL" id="MBB4743718.1"/>
    </source>
</evidence>
<dbReference type="Proteomes" id="UP000546162">
    <property type="component" value="Unassembled WGS sequence"/>
</dbReference>